<evidence type="ECO:0000313" key="1">
    <source>
        <dbReference type="EMBL" id="AWN05310.1"/>
    </source>
</evidence>
<name>A0A2U8UP05_9CAUD</name>
<dbReference type="Pfam" id="PF13148">
    <property type="entry name" value="DUF3987"/>
    <property type="match status" value="1"/>
</dbReference>
<evidence type="ECO:0008006" key="3">
    <source>
        <dbReference type="Google" id="ProtNLM"/>
    </source>
</evidence>
<proteinExistence type="predicted"/>
<keyword evidence="2" id="KW-1185">Reference proteome</keyword>
<accession>A0A2U8UP05</accession>
<dbReference type="Proteomes" id="UP000247188">
    <property type="component" value="Segment"/>
</dbReference>
<organism evidence="1 2">
    <name type="scientific">Streptomyces phage Ibantik</name>
    <dbReference type="NCBI Taxonomy" id="2182397"/>
    <lineage>
        <taxon>Viruses</taxon>
        <taxon>Duplodnaviria</taxon>
        <taxon>Heunggongvirae</taxon>
        <taxon>Uroviricota</taxon>
        <taxon>Caudoviricetes</taxon>
        <taxon>Ibantikvirus</taxon>
        <taxon>Ibantikvirus ibantik</taxon>
    </lineage>
</organism>
<sequence length="444" mass="49342">MSLEAFESMRYGPLGDAILEADPYTEADPVGVYAATLALWSSAIGGHVCLWNRRPVVVWTVLAGESAIGRKGTALRVARGMLQPSIGTFLEERVTGGVSSGPSLTQVLYEQQERTEGSEGGPDTRVITIDEEWSENLKRQNRCPTFASKLRNCWDGATIRHTTTRVSMVVPDPRLGFHSHITPGEWTDYIKPRDARGGSYNRLLPVLVHRSKILPYNNRELYPEITGLAEAYDWARSRSRVMTLDPVAGERFDELRVQFELKQEETPKHLSCYVERTPEQILRVAAVLTATERQTVISRKAIDAAWAFVQYSTQSVGKLVREDTKVSGRAIKTLPEMIREALTQFEGKLPHSVLLRKLANRATADSIRTALAGMPDVRVVTGVTSGRGRPGVEYRWANTESVPAEAEQEQEPSPVALTIPEPRPETHTLDNPGTQELMLSAGWL</sequence>
<dbReference type="KEGG" id="vg:80019308"/>
<dbReference type="InterPro" id="IPR025048">
    <property type="entry name" value="DUF3987"/>
</dbReference>
<dbReference type="RefSeq" id="YP_010754710.1">
    <property type="nucleotide sequence ID" value="NC_073462.1"/>
</dbReference>
<gene>
    <name evidence="1" type="primary">88</name>
    <name evidence="1" type="ORF">SEA_IBANTIK_88</name>
</gene>
<reference evidence="2" key="1">
    <citation type="submission" date="2018-04" db="EMBL/GenBank/DDBJ databases">
        <authorList>
            <person name="Go L.Y."/>
            <person name="Mitchell J.A."/>
        </authorList>
    </citation>
    <scope>NUCLEOTIDE SEQUENCE [LARGE SCALE GENOMIC DNA]</scope>
</reference>
<dbReference type="GeneID" id="80019308"/>
<dbReference type="EMBL" id="MH155870">
    <property type="protein sequence ID" value="AWN05310.1"/>
    <property type="molecule type" value="Genomic_DNA"/>
</dbReference>
<evidence type="ECO:0000313" key="2">
    <source>
        <dbReference type="Proteomes" id="UP000247188"/>
    </source>
</evidence>
<protein>
    <recommendedName>
        <fullName evidence="3">DUF3987 domain-containing protein</fullName>
    </recommendedName>
</protein>